<keyword evidence="2" id="KW-1185">Reference proteome</keyword>
<dbReference type="AlphaFoldDB" id="A0A6A6TQF3"/>
<evidence type="ECO:0000313" key="2">
    <source>
        <dbReference type="Proteomes" id="UP000799324"/>
    </source>
</evidence>
<reference evidence="1" key="1">
    <citation type="journal article" date="2020" name="Stud. Mycol.">
        <title>101 Dothideomycetes genomes: a test case for predicting lifestyles and emergence of pathogens.</title>
        <authorList>
            <person name="Haridas S."/>
            <person name="Albert R."/>
            <person name="Binder M."/>
            <person name="Bloem J."/>
            <person name="Labutti K."/>
            <person name="Salamov A."/>
            <person name="Andreopoulos B."/>
            <person name="Baker S."/>
            <person name="Barry K."/>
            <person name="Bills G."/>
            <person name="Bluhm B."/>
            <person name="Cannon C."/>
            <person name="Castanera R."/>
            <person name="Culley D."/>
            <person name="Daum C."/>
            <person name="Ezra D."/>
            <person name="Gonzalez J."/>
            <person name="Henrissat B."/>
            <person name="Kuo A."/>
            <person name="Liang C."/>
            <person name="Lipzen A."/>
            <person name="Lutzoni F."/>
            <person name="Magnuson J."/>
            <person name="Mondo S."/>
            <person name="Nolan M."/>
            <person name="Ohm R."/>
            <person name="Pangilinan J."/>
            <person name="Park H.-J."/>
            <person name="Ramirez L."/>
            <person name="Alfaro M."/>
            <person name="Sun H."/>
            <person name="Tritt A."/>
            <person name="Yoshinaga Y."/>
            <person name="Zwiers L.-H."/>
            <person name="Turgeon B."/>
            <person name="Goodwin S."/>
            <person name="Spatafora J."/>
            <person name="Crous P."/>
            <person name="Grigoriev I."/>
        </authorList>
    </citation>
    <scope>NUCLEOTIDE SEQUENCE</scope>
    <source>
        <strain evidence="1">CBS 122681</strain>
    </source>
</reference>
<protein>
    <submittedName>
        <fullName evidence="1">Uncharacterized protein</fullName>
    </submittedName>
</protein>
<accession>A0A6A6TQF3</accession>
<sequence length="141" mass="15605">MCSIVLRPLNDPEGPRIRIRLGLTLRLRSHSTGWPRRVNACSDPHADVYFVSVANTLCRIAIVAALAVVFAAVLSLPDATVVPVTAAYLTRCKCRRPVSVLHSIEPHSSRKSRPKTARYVPRRATSIARTVTAPVRMSRRL</sequence>
<dbReference type="Proteomes" id="UP000799324">
    <property type="component" value="Unassembled WGS sequence"/>
</dbReference>
<name>A0A6A6TQF3_9PLEO</name>
<gene>
    <name evidence="1" type="ORF">K491DRAFT_418306</name>
</gene>
<dbReference type="EMBL" id="MU004293">
    <property type="protein sequence ID" value="KAF2661551.1"/>
    <property type="molecule type" value="Genomic_DNA"/>
</dbReference>
<evidence type="ECO:0000313" key="1">
    <source>
        <dbReference type="EMBL" id="KAF2661551.1"/>
    </source>
</evidence>
<proteinExistence type="predicted"/>
<organism evidence="1 2">
    <name type="scientific">Lophiostoma macrostomum CBS 122681</name>
    <dbReference type="NCBI Taxonomy" id="1314788"/>
    <lineage>
        <taxon>Eukaryota</taxon>
        <taxon>Fungi</taxon>
        <taxon>Dikarya</taxon>
        <taxon>Ascomycota</taxon>
        <taxon>Pezizomycotina</taxon>
        <taxon>Dothideomycetes</taxon>
        <taxon>Pleosporomycetidae</taxon>
        <taxon>Pleosporales</taxon>
        <taxon>Lophiostomataceae</taxon>
        <taxon>Lophiostoma</taxon>
    </lineage>
</organism>